<name>A0A0L8I8F4_OCTBM</name>
<dbReference type="AlphaFoldDB" id="A0A0L8I8F4"/>
<evidence type="ECO:0000256" key="1">
    <source>
        <dbReference type="SAM" id="Phobius"/>
    </source>
</evidence>
<accession>A0A0L8I8F4</accession>
<dbReference type="EMBL" id="KQ416264">
    <property type="protein sequence ID" value="KOF97732.1"/>
    <property type="molecule type" value="Genomic_DNA"/>
</dbReference>
<feature type="transmembrane region" description="Helical" evidence="1">
    <location>
        <begin position="65"/>
        <end position="85"/>
    </location>
</feature>
<evidence type="ECO:0000313" key="2">
    <source>
        <dbReference type="EMBL" id="KOF97732.1"/>
    </source>
</evidence>
<protein>
    <submittedName>
        <fullName evidence="2">Uncharacterized protein</fullName>
    </submittedName>
</protein>
<keyword evidence="1" id="KW-1133">Transmembrane helix</keyword>
<keyword evidence="1" id="KW-0472">Membrane</keyword>
<keyword evidence="1" id="KW-0812">Transmembrane</keyword>
<sequence length="87" mass="10227">MLILVNLFSCTFIIIGKRCDRCFIHVDAGNLLGYSVVQVEDAHLWVFCSCFYIWFYFFEICNTLYVISLLKYVIPCVVESFLFLLSF</sequence>
<organism evidence="2">
    <name type="scientific">Octopus bimaculoides</name>
    <name type="common">California two-spotted octopus</name>
    <dbReference type="NCBI Taxonomy" id="37653"/>
    <lineage>
        <taxon>Eukaryota</taxon>
        <taxon>Metazoa</taxon>
        <taxon>Spiralia</taxon>
        <taxon>Lophotrochozoa</taxon>
        <taxon>Mollusca</taxon>
        <taxon>Cephalopoda</taxon>
        <taxon>Coleoidea</taxon>
        <taxon>Octopodiformes</taxon>
        <taxon>Octopoda</taxon>
        <taxon>Incirrata</taxon>
        <taxon>Octopodidae</taxon>
        <taxon>Octopus</taxon>
    </lineage>
</organism>
<proteinExistence type="predicted"/>
<feature type="transmembrane region" description="Helical" evidence="1">
    <location>
        <begin position="42"/>
        <end position="58"/>
    </location>
</feature>
<reference evidence="2" key="1">
    <citation type="submission" date="2015-07" db="EMBL/GenBank/DDBJ databases">
        <title>MeaNS - Measles Nucleotide Surveillance Program.</title>
        <authorList>
            <person name="Tran T."/>
            <person name="Druce J."/>
        </authorList>
    </citation>
    <scope>NUCLEOTIDE SEQUENCE</scope>
    <source>
        <strain evidence="2">UCB-OBI-ISO-001</strain>
        <tissue evidence="2">Gonad</tissue>
    </source>
</reference>
<gene>
    <name evidence="2" type="ORF">OCBIM_22028617mg</name>
</gene>